<dbReference type="PANTHER" id="PTHR40078:SF1">
    <property type="entry name" value="INTEGRAL MEMBRANE PROTEIN"/>
    <property type="match status" value="1"/>
</dbReference>
<feature type="transmembrane region" description="Helical" evidence="1">
    <location>
        <begin position="159"/>
        <end position="177"/>
    </location>
</feature>
<organism evidence="2 3">
    <name type="scientific">Deinococcus cellulosilyticus (strain DSM 18568 / NBRC 106333 / KACC 11606 / 5516J-15)</name>
    <dbReference type="NCBI Taxonomy" id="1223518"/>
    <lineage>
        <taxon>Bacteria</taxon>
        <taxon>Thermotogati</taxon>
        <taxon>Deinococcota</taxon>
        <taxon>Deinococci</taxon>
        <taxon>Deinococcales</taxon>
        <taxon>Deinococcaceae</taxon>
        <taxon>Deinococcus</taxon>
    </lineage>
</organism>
<sequence>MLSPTLNVKSWSFPSRFVMLLCGLVVCSVAIALMLNAQVGLSPWDALHQGISHHTPLSVGQTTILMGLVVLGVSWAFLRHPVGVGTVLNMALIGLFIDLSLPHLPHPSVLWEQWVQFLLGVVVLGVGTGMYVSSALGAGPRDGLVIALSQNTRWGVKRIRTAIEMVVLLAGFLLGGSVGWGTLAFALLVGPAMSLGMRLFGVRK</sequence>
<keyword evidence="1" id="KW-0472">Membrane</keyword>
<keyword evidence="3" id="KW-1185">Reference proteome</keyword>
<dbReference type="AlphaFoldDB" id="A0A511NAK3"/>
<keyword evidence="1" id="KW-0812">Transmembrane</keyword>
<dbReference type="Proteomes" id="UP000321306">
    <property type="component" value="Unassembled WGS sequence"/>
</dbReference>
<evidence type="ECO:0000256" key="1">
    <source>
        <dbReference type="SAM" id="Phobius"/>
    </source>
</evidence>
<feature type="transmembrane region" description="Helical" evidence="1">
    <location>
        <begin position="17"/>
        <end position="37"/>
    </location>
</feature>
<feature type="transmembrane region" description="Helical" evidence="1">
    <location>
        <begin position="84"/>
        <end position="102"/>
    </location>
</feature>
<feature type="transmembrane region" description="Helical" evidence="1">
    <location>
        <begin position="57"/>
        <end position="77"/>
    </location>
</feature>
<keyword evidence="1" id="KW-1133">Transmembrane helix</keyword>
<gene>
    <name evidence="2" type="ORF">DC3_54940</name>
</gene>
<evidence type="ECO:0000313" key="2">
    <source>
        <dbReference type="EMBL" id="GEM49859.1"/>
    </source>
</evidence>
<proteinExistence type="predicted"/>
<evidence type="ECO:0000313" key="3">
    <source>
        <dbReference type="Proteomes" id="UP000321306"/>
    </source>
</evidence>
<protein>
    <submittedName>
        <fullName evidence="2">Membrane protein</fullName>
    </submittedName>
</protein>
<comment type="caution">
    <text evidence="2">The sequence shown here is derived from an EMBL/GenBank/DDBJ whole genome shotgun (WGS) entry which is preliminary data.</text>
</comment>
<dbReference type="OrthoDB" id="154912at2"/>
<accession>A0A511NAK3</accession>
<reference evidence="2 3" key="1">
    <citation type="submission" date="2019-07" db="EMBL/GenBank/DDBJ databases">
        <title>Whole genome shotgun sequence of Deinococcus cellulosilyticus NBRC 106333.</title>
        <authorList>
            <person name="Hosoyama A."/>
            <person name="Uohara A."/>
            <person name="Ohji S."/>
            <person name="Ichikawa N."/>
        </authorList>
    </citation>
    <scope>NUCLEOTIDE SEQUENCE [LARGE SCALE GENOMIC DNA]</scope>
    <source>
        <strain evidence="2 3">NBRC 106333</strain>
    </source>
</reference>
<dbReference type="Pfam" id="PF19700">
    <property type="entry name" value="DUF6198"/>
    <property type="match status" value="1"/>
</dbReference>
<dbReference type="PANTHER" id="PTHR40078">
    <property type="entry name" value="INTEGRAL MEMBRANE PROTEIN-RELATED"/>
    <property type="match status" value="1"/>
</dbReference>
<feature type="transmembrane region" description="Helical" evidence="1">
    <location>
        <begin position="114"/>
        <end position="138"/>
    </location>
</feature>
<dbReference type="EMBL" id="BJXB01000046">
    <property type="protein sequence ID" value="GEM49859.1"/>
    <property type="molecule type" value="Genomic_DNA"/>
</dbReference>
<dbReference type="InterPro" id="IPR038750">
    <property type="entry name" value="YczE/YyaS-like"/>
</dbReference>
<dbReference type="RefSeq" id="WP_146891250.1">
    <property type="nucleotide sequence ID" value="NZ_BJXB01000046.1"/>
</dbReference>
<name>A0A511NAK3_DEIC1</name>